<organism evidence="1">
    <name type="scientific">Timema genevievae</name>
    <name type="common">Walking stick</name>
    <dbReference type="NCBI Taxonomy" id="629358"/>
    <lineage>
        <taxon>Eukaryota</taxon>
        <taxon>Metazoa</taxon>
        <taxon>Ecdysozoa</taxon>
        <taxon>Arthropoda</taxon>
        <taxon>Hexapoda</taxon>
        <taxon>Insecta</taxon>
        <taxon>Pterygota</taxon>
        <taxon>Neoptera</taxon>
        <taxon>Polyneoptera</taxon>
        <taxon>Phasmatodea</taxon>
        <taxon>Timematodea</taxon>
        <taxon>Timematoidea</taxon>
        <taxon>Timematidae</taxon>
        <taxon>Timema</taxon>
    </lineage>
</organism>
<dbReference type="EMBL" id="OE842414">
    <property type="protein sequence ID" value="CAD7599969.1"/>
    <property type="molecule type" value="Genomic_DNA"/>
</dbReference>
<gene>
    <name evidence="1" type="ORF">TGEB3V08_LOCUS7505</name>
</gene>
<accession>A0A7R9K255</accession>
<name>A0A7R9K255_TIMGE</name>
<dbReference type="AlphaFoldDB" id="A0A7R9K255"/>
<reference evidence="1" key="1">
    <citation type="submission" date="2020-11" db="EMBL/GenBank/DDBJ databases">
        <authorList>
            <person name="Tran Van P."/>
        </authorList>
    </citation>
    <scope>NUCLEOTIDE SEQUENCE</scope>
</reference>
<protein>
    <submittedName>
        <fullName evidence="1">Uncharacterized protein</fullName>
    </submittedName>
</protein>
<dbReference type="Pfam" id="PF25571">
    <property type="entry name" value="TPR_CCP1_N"/>
    <property type="match status" value="1"/>
</dbReference>
<evidence type="ECO:0000313" key="1">
    <source>
        <dbReference type="EMBL" id="CAD7599969.1"/>
    </source>
</evidence>
<proteinExistence type="predicted"/>
<sequence length="79" mass="8867">MMVMRDHITAISLAGILRECVSPKSGKRRSPAVSQLVTMNATQSLVRLIQQQQLKEAYLTESLLQELMWVLAQLAQKGE</sequence>